<dbReference type="EMBL" id="JAHRIP010072503">
    <property type="protein sequence ID" value="MEQ2309364.1"/>
    <property type="molecule type" value="Genomic_DNA"/>
</dbReference>
<protein>
    <submittedName>
        <fullName evidence="1">Uncharacterized protein</fullName>
    </submittedName>
</protein>
<organism evidence="1 2">
    <name type="scientific">Ameca splendens</name>
    <dbReference type="NCBI Taxonomy" id="208324"/>
    <lineage>
        <taxon>Eukaryota</taxon>
        <taxon>Metazoa</taxon>
        <taxon>Chordata</taxon>
        <taxon>Craniata</taxon>
        <taxon>Vertebrata</taxon>
        <taxon>Euteleostomi</taxon>
        <taxon>Actinopterygii</taxon>
        <taxon>Neopterygii</taxon>
        <taxon>Teleostei</taxon>
        <taxon>Neoteleostei</taxon>
        <taxon>Acanthomorphata</taxon>
        <taxon>Ovalentaria</taxon>
        <taxon>Atherinomorphae</taxon>
        <taxon>Cyprinodontiformes</taxon>
        <taxon>Goodeidae</taxon>
        <taxon>Ameca</taxon>
    </lineage>
</organism>
<dbReference type="PROSITE" id="PS51257">
    <property type="entry name" value="PROKAR_LIPOPROTEIN"/>
    <property type="match status" value="1"/>
</dbReference>
<gene>
    <name evidence="1" type="ORF">AMECASPLE_037908</name>
</gene>
<keyword evidence="2" id="KW-1185">Reference proteome</keyword>
<name>A0ABV0ZTW1_9TELE</name>
<dbReference type="Proteomes" id="UP001469553">
    <property type="component" value="Unassembled WGS sequence"/>
</dbReference>
<sequence length="89" mass="10098">MGKIPRGVDEQHQHQAATWSVNGSCGWISCCGYSSPGSQTRRKRRRTMNGDVVFSSSCSDSRHRCQRSADPCWLSVSWDNTHRSRVEVR</sequence>
<evidence type="ECO:0000313" key="1">
    <source>
        <dbReference type="EMBL" id="MEQ2309364.1"/>
    </source>
</evidence>
<comment type="caution">
    <text evidence="1">The sequence shown here is derived from an EMBL/GenBank/DDBJ whole genome shotgun (WGS) entry which is preliminary data.</text>
</comment>
<proteinExistence type="predicted"/>
<accession>A0ABV0ZTW1</accession>
<evidence type="ECO:0000313" key="2">
    <source>
        <dbReference type="Proteomes" id="UP001469553"/>
    </source>
</evidence>
<reference evidence="1 2" key="1">
    <citation type="submission" date="2021-06" db="EMBL/GenBank/DDBJ databases">
        <authorList>
            <person name="Palmer J.M."/>
        </authorList>
    </citation>
    <scope>NUCLEOTIDE SEQUENCE [LARGE SCALE GENOMIC DNA]</scope>
    <source>
        <strain evidence="1 2">AS_MEX2019</strain>
        <tissue evidence="1">Muscle</tissue>
    </source>
</reference>